<name>A0ACC0CW81_9PEZI</name>
<proteinExistence type="predicted"/>
<gene>
    <name evidence="1" type="ORF">F4821DRAFT_242244</name>
</gene>
<keyword evidence="2" id="KW-1185">Reference proteome</keyword>
<dbReference type="Proteomes" id="UP001497680">
    <property type="component" value="Unassembled WGS sequence"/>
</dbReference>
<reference evidence="1 2" key="1">
    <citation type="journal article" date="2022" name="New Phytol.">
        <title>Ecological generalism drives hyperdiversity of secondary metabolite gene clusters in xylarialean endophytes.</title>
        <authorList>
            <person name="Franco M.E.E."/>
            <person name="Wisecaver J.H."/>
            <person name="Arnold A.E."/>
            <person name="Ju Y.M."/>
            <person name="Slot J.C."/>
            <person name="Ahrendt S."/>
            <person name="Moore L.P."/>
            <person name="Eastman K.E."/>
            <person name="Scott K."/>
            <person name="Konkel Z."/>
            <person name="Mondo S.J."/>
            <person name="Kuo A."/>
            <person name="Hayes R.D."/>
            <person name="Haridas S."/>
            <person name="Andreopoulos B."/>
            <person name="Riley R."/>
            <person name="LaButti K."/>
            <person name="Pangilinan J."/>
            <person name="Lipzen A."/>
            <person name="Amirebrahimi M."/>
            <person name="Yan J."/>
            <person name="Adam C."/>
            <person name="Keymanesh K."/>
            <person name="Ng V."/>
            <person name="Louie K."/>
            <person name="Northen T."/>
            <person name="Drula E."/>
            <person name="Henrissat B."/>
            <person name="Hsieh H.M."/>
            <person name="Youens-Clark K."/>
            <person name="Lutzoni F."/>
            <person name="Miadlikowska J."/>
            <person name="Eastwood D.C."/>
            <person name="Hamelin R.C."/>
            <person name="Grigoriev I.V."/>
            <person name="U'Ren J.M."/>
        </authorList>
    </citation>
    <scope>NUCLEOTIDE SEQUENCE [LARGE SCALE GENOMIC DNA]</scope>
    <source>
        <strain evidence="1 2">ER1909</strain>
    </source>
</reference>
<evidence type="ECO:0000313" key="2">
    <source>
        <dbReference type="Proteomes" id="UP001497680"/>
    </source>
</evidence>
<comment type="caution">
    <text evidence="1">The sequence shown here is derived from an EMBL/GenBank/DDBJ whole genome shotgun (WGS) entry which is preliminary data.</text>
</comment>
<accession>A0ACC0CW81</accession>
<dbReference type="EMBL" id="MU394333">
    <property type="protein sequence ID" value="KAI6084752.1"/>
    <property type="molecule type" value="Genomic_DNA"/>
</dbReference>
<evidence type="ECO:0000313" key="1">
    <source>
        <dbReference type="EMBL" id="KAI6084752.1"/>
    </source>
</evidence>
<protein>
    <submittedName>
        <fullName evidence="1">Uncharacterized protein</fullName>
    </submittedName>
</protein>
<sequence length="271" mass="31580">MELSLQYVQDQSFSDLGRAIFDIIKATLQYPAEPQAKAIKLANDVKFFYEASHQTTDTVDWETWWVVLDVVCCIPPDHPWQDSLVQSLDILRQRDGSDSNDDPSLASKVLSSFSMTVREKWDALQGEELSDDHDEYFRWKNYNSFIARITRNDFDFWLALPIWQLRETLEEPPVKGSEMRCRIWVASEWIIHCTDHIFNFVNTKEEIDESTARAYQGGSLYDGKPPLRVERWEFWKKRFLEIATDATSLELDGHTTVRISDALKIMDSVKA</sequence>
<organism evidence="1 2">
    <name type="scientific">Hypoxylon rubiginosum</name>
    <dbReference type="NCBI Taxonomy" id="110542"/>
    <lineage>
        <taxon>Eukaryota</taxon>
        <taxon>Fungi</taxon>
        <taxon>Dikarya</taxon>
        <taxon>Ascomycota</taxon>
        <taxon>Pezizomycotina</taxon>
        <taxon>Sordariomycetes</taxon>
        <taxon>Xylariomycetidae</taxon>
        <taxon>Xylariales</taxon>
        <taxon>Hypoxylaceae</taxon>
        <taxon>Hypoxylon</taxon>
    </lineage>
</organism>